<feature type="domain" description="NmrA-like" evidence="3">
    <location>
        <begin position="2"/>
        <end position="247"/>
    </location>
</feature>
<evidence type="ECO:0000259" key="3">
    <source>
        <dbReference type="Pfam" id="PF05368"/>
    </source>
</evidence>
<name>A0A178YRP0_SINSA</name>
<accession>A0A178YRP0</accession>
<comment type="similarity">
    <text evidence="1">Belongs to the NmrA-type oxidoreductase family.</text>
</comment>
<keyword evidence="2" id="KW-0521">NADP</keyword>
<organism evidence="4 5">
    <name type="scientific">Sinorhizobium saheli</name>
    <dbReference type="NCBI Taxonomy" id="36856"/>
    <lineage>
        <taxon>Bacteria</taxon>
        <taxon>Pseudomonadati</taxon>
        <taxon>Pseudomonadota</taxon>
        <taxon>Alphaproteobacteria</taxon>
        <taxon>Hyphomicrobiales</taxon>
        <taxon>Rhizobiaceae</taxon>
        <taxon>Sinorhizobium/Ensifer group</taxon>
        <taxon>Sinorhizobium</taxon>
    </lineage>
</organism>
<evidence type="ECO:0000256" key="1">
    <source>
        <dbReference type="ARBA" id="ARBA00006328"/>
    </source>
</evidence>
<dbReference type="Gene3D" id="3.40.50.720">
    <property type="entry name" value="NAD(P)-binding Rossmann-like Domain"/>
    <property type="match status" value="1"/>
</dbReference>
<evidence type="ECO:0000313" key="4">
    <source>
        <dbReference type="EMBL" id="OAP50189.1"/>
    </source>
</evidence>
<dbReference type="Proteomes" id="UP000078507">
    <property type="component" value="Unassembled WGS sequence"/>
</dbReference>
<reference evidence="4 5" key="1">
    <citation type="submission" date="2015-11" db="EMBL/GenBank/DDBJ databases">
        <title>Ensifer anhuiense sp. nov., an effective nitrogen fixation bacterium with Glycine soja.</title>
        <authorList>
            <person name="Yan H."/>
            <person name="Chen W."/>
        </authorList>
    </citation>
    <scope>NUCLEOTIDE SEQUENCE [LARGE SCALE GENOMIC DNA]</scope>
    <source>
        <strain evidence="4 5">LMG 7837</strain>
    </source>
</reference>
<dbReference type="SUPFAM" id="SSF51735">
    <property type="entry name" value="NAD(P)-binding Rossmann-fold domains"/>
    <property type="match status" value="1"/>
</dbReference>
<evidence type="ECO:0000256" key="2">
    <source>
        <dbReference type="ARBA" id="ARBA00022857"/>
    </source>
</evidence>
<comment type="caution">
    <text evidence="4">The sequence shown here is derived from an EMBL/GenBank/DDBJ whole genome shotgun (WGS) entry which is preliminary data.</text>
</comment>
<dbReference type="Pfam" id="PF05368">
    <property type="entry name" value="NmrA"/>
    <property type="match status" value="1"/>
</dbReference>
<dbReference type="AlphaFoldDB" id="A0A178YRP0"/>
<dbReference type="STRING" id="36856.ATB98_24605"/>
<dbReference type="EMBL" id="LNQB01000043">
    <property type="protein sequence ID" value="OAP50189.1"/>
    <property type="molecule type" value="Genomic_DNA"/>
</dbReference>
<sequence length="292" mass="31516">MKNILVFGATGPQANPVAKKLLAEGYKVRALVRDSAKAQDLVAAGAETVVGDMTDSASVSAAMQGQDGVFLLVSFIAGRFDMATTVIDAAVANGIKKIVWNTTGPIIPVVTGNPSIDIRRDILAALEKSSIPFVALQPTVYMENFLLPFLSEEVVEKNLLAYPMPAAVECQWISHLDAASFAVAGFKRESRDNLNIEISGPEKLSGPKIAERFSKALGRSISFRPMPPKEFGAKLPYGGNGDLVASYYEKVFADPSMMTTNVDFDRAVGALPIAPTSVEDFCRIYKEQFTRM</sequence>
<dbReference type="InterPro" id="IPR008030">
    <property type="entry name" value="NmrA-like"/>
</dbReference>
<proteinExistence type="inferred from homology"/>
<dbReference type="InterPro" id="IPR036291">
    <property type="entry name" value="NAD(P)-bd_dom_sf"/>
</dbReference>
<protein>
    <recommendedName>
        <fullName evidence="3">NmrA-like domain-containing protein</fullName>
    </recommendedName>
</protein>
<dbReference type="PANTHER" id="PTHR42748">
    <property type="entry name" value="NITROGEN METABOLITE REPRESSION PROTEIN NMRA FAMILY MEMBER"/>
    <property type="match status" value="1"/>
</dbReference>
<gene>
    <name evidence="4" type="ORF">ATB98_24605</name>
</gene>
<keyword evidence="5" id="KW-1185">Reference proteome</keyword>
<evidence type="ECO:0000313" key="5">
    <source>
        <dbReference type="Proteomes" id="UP000078507"/>
    </source>
</evidence>
<dbReference type="RefSeq" id="WP_066868324.1">
    <property type="nucleotide sequence ID" value="NZ_LNQB01000043.1"/>
</dbReference>
<dbReference type="PANTHER" id="PTHR42748:SF7">
    <property type="entry name" value="NMRA LIKE REDOX SENSOR 1-RELATED"/>
    <property type="match status" value="1"/>
</dbReference>
<dbReference type="InterPro" id="IPR051164">
    <property type="entry name" value="NmrA-like_oxidored"/>
</dbReference>